<proteinExistence type="predicted"/>
<reference evidence="10 11" key="1">
    <citation type="submission" date="2016-02" db="EMBL/GenBank/DDBJ databases">
        <title>Biosynthesis of antibiotic leucinostatins and their inhibition on Phytophthora in bio-control Purpureocillium lilacinum.</title>
        <authorList>
            <person name="Wang G."/>
            <person name="Liu Z."/>
            <person name="Lin R."/>
            <person name="Li E."/>
            <person name="Mao Z."/>
            <person name="Ling J."/>
            <person name="Yin W."/>
            <person name="Xie B."/>
        </authorList>
    </citation>
    <scope>NUCLEOTIDE SEQUENCE [LARGE SCALE GENOMIC DNA]</scope>
    <source>
        <strain evidence="10">PLFJ-1</strain>
    </source>
</reference>
<evidence type="ECO:0000313" key="10">
    <source>
        <dbReference type="EMBL" id="OAQ92437.1"/>
    </source>
</evidence>
<dbReference type="OMA" id="THNTANP"/>
<evidence type="ECO:0000259" key="9">
    <source>
        <dbReference type="Pfam" id="PF00172"/>
    </source>
</evidence>
<dbReference type="GO" id="GO:0005634">
    <property type="term" value="C:nucleus"/>
    <property type="evidence" value="ECO:0007669"/>
    <property type="project" value="UniProtKB-SubCell"/>
</dbReference>
<sequence>MERKAKCDPGIPSCAPCQNTNSICEYTDSRTKQSYPRVYIDELEERVAHLQAKIEQLGRTATEDSQNGTPNELSARPGNETSIDRPHPDLVHLEAGGDAHFLGTSSGMYLARSVLESAGQGRIDFTAGESRSLSEDSQQGADGDLASDSDLHHGHYPLPPRATVEGLVEVFFAQLQIQYPILAPEEFNEAVSQLYDQHESGQRHAEDPFTAFMLSMVLSIALLLVLHKSAQSRTMSEGYRLHAMSQLSSIMQIRHYRTLQCLLLLLLSSILNSKSAPMWYISGLYFVRSDEPWQDSRHQQAFSAANETFTLGYMLADDDAWQEAGDVEASQIYVGGFDHIPLGLDSFGLDFPAPMAVPMDTAITDSVLNFLEPVDFSDCGNQASQDDPPTN</sequence>
<accession>A0A179HQ13</accession>
<feature type="compositionally biased region" description="Polar residues" evidence="8">
    <location>
        <begin position="63"/>
        <end position="72"/>
    </location>
</feature>
<evidence type="ECO:0000256" key="5">
    <source>
        <dbReference type="ARBA" id="ARBA00023125"/>
    </source>
</evidence>
<keyword evidence="7" id="KW-0539">Nucleus</keyword>
<name>A0A179HQ13_PURLI</name>
<dbReference type="PANTHER" id="PTHR47782">
    <property type="entry name" value="ZN(II)2CYS6 TRANSCRIPTION FACTOR (EUROFUNG)-RELATED"/>
    <property type="match status" value="1"/>
</dbReference>
<dbReference type="EMBL" id="LSBI01000003">
    <property type="protein sequence ID" value="OAQ92437.1"/>
    <property type="molecule type" value="Genomic_DNA"/>
</dbReference>
<keyword evidence="6" id="KW-0804">Transcription</keyword>
<keyword evidence="3" id="KW-0862">Zinc</keyword>
<dbReference type="CDD" id="cd00067">
    <property type="entry name" value="GAL4"/>
    <property type="match status" value="1"/>
</dbReference>
<feature type="domain" description="Zn(2)-C6 fungal-type" evidence="9">
    <location>
        <begin position="3"/>
        <end position="32"/>
    </location>
</feature>
<evidence type="ECO:0000256" key="8">
    <source>
        <dbReference type="SAM" id="MobiDB-lite"/>
    </source>
</evidence>
<evidence type="ECO:0000256" key="3">
    <source>
        <dbReference type="ARBA" id="ARBA00022833"/>
    </source>
</evidence>
<dbReference type="SUPFAM" id="SSF57701">
    <property type="entry name" value="Zn2/Cys6 DNA-binding domain"/>
    <property type="match status" value="1"/>
</dbReference>
<protein>
    <submittedName>
        <fullName evidence="10">Fungal zn(2)-Cys(6) binuclear cluster domain-containing protein</fullName>
    </submittedName>
</protein>
<dbReference type="InterPro" id="IPR052202">
    <property type="entry name" value="Yeast_MetPath_Reg"/>
</dbReference>
<dbReference type="CDD" id="cd12148">
    <property type="entry name" value="fungal_TF_MHR"/>
    <property type="match status" value="1"/>
</dbReference>
<dbReference type="CDD" id="cd14686">
    <property type="entry name" value="bZIP"/>
    <property type="match status" value="1"/>
</dbReference>
<dbReference type="AlphaFoldDB" id="A0A179HQ13"/>
<gene>
    <name evidence="10" type="ORF">VFPFJ_04177</name>
</gene>
<dbReference type="PANTHER" id="PTHR47782:SF12">
    <property type="entry name" value="ZN(II)2CYS6 TRANSCRIPTION FACTOR (EUROFUNG)"/>
    <property type="match status" value="1"/>
</dbReference>
<organism evidence="10 11">
    <name type="scientific">Purpureocillium lilacinum</name>
    <name type="common">Paecilomyces lilacinus</name>
    <dbReference type="NCBI Taxonomy" id="33203"/>
    <lineage>
        <taxon>Eukaryota</taxon>
        <taxon>Fungi</taxon>
        <taxon>Dikarya</taxon>
        <taxon>Ascomycota</taxon>
        <taxon>Pezizomycotina</taxon>
        <taxon>Sordariomycetes</taxon>
        <taxon>Hypocreomycetidae</taxon>
        <taxon>Hypocreales</taxon>
        <taxon>Ophiocordycipitaceae</taxon>
        <taxon>Purpureocillium</taxon>
    </lineage>
</organism>
<feature type="region of interest" description="Disordered" evidence="8">
    <location>
        <begin position="59"/>
        <end position="83"/>
    </location>
</feature>
<evidence type="ECO:0000256" key="1">
    <source>
        <dbReference type="ARBA" id="ARBA00004123"/>
    </source>
</evidence>
<dbReference type="GO" id="GO:0008270">
    <property type="term" value="F:zinc ion binding"/>
    <property type="evidence" value="ECO:0007669"/>
    <property type="project" value="InterPro"/>
</dbReference>
<dbReference type="Proteomes" id="UP000078340">
    <property type="component" value="Unassembled WGS sequence"/>
</dbReference>
<dbReference type="Pfam" id="PF00172">
    <property type="entry name" value="Zn_clus"/>
    <property type="match status" value="1"/>
</dbReference>
<keyword evidence="4" id="KW-0805">Transcription regulation</keyword>
<comment type="subcellular location">
    <subcellularLocation>
        <location evidence="1">Nucleus</location>
    </subcellularLocation>
</comment>
<dbReference type="InterPro" id="IPR036864">
    <property type="entry name" value="Zn2-C6_fun-type_DNA-bd_sf"/>
</dbReference>
<keyword evidence="5" id="KW-0238">DNA-binding</keyword>
<feature type="region of interest" description="Disordered" evidence="8">
    <location>
        <begin position="129"/>
        <end position="158"/>
    </location>
</feature>
<evidence type="ECO:0000256" key="7">
    <source>
        <dbReference type="ARBA" id="ARBA00023242"/>
    </source>
</evidence>
<dbReference type="STRING" id="33203.A0A179HQ13"/>
<evidence type="ECO:0000256" key="6">
    <source>
        <dbReference type="ARBA" id="ARBA00023163"/>
    </source>
</evidence>
<comment type="caution">
    <text evidence="10">The sequence shown here is derived from an EMBL/GenBank/DDBJ whole genome shotgun (WGS) entry which is preliminary data.</text>
</comment>
<dbReference type="GO" id="GO:0043565">
    <property type="term" value="F:sequence-specific DNA binding"/>
    <property type="evidence" value="ECO:0007669"/>
    <property type="project" value="TreeGrafter"/>
</dbReference>
<keyword evidence="2" id="KW-0479">Metal-binding</keyword>
<dbReference type="GO" id="GO:0045944">
    <property type="term" value="P:positive regulation of transcription by RNA polymerase II"/>
    <property type="evidence" value="ECO:0007669"/>
    <property type="project" value="TreeGrafter"/>
</dbReference>
<evidence type="ECO:0000256" key="4">
    <source>
        <dbReference type="ARBA" id="ARBA00023015"/>
    </source>
</evidence>
<dbReference type="Gene3D" id="4.10.240.10">
    <property type="entry name" value="Zn(2)-C6 fungal-type DNA-binding domain"/>
    <property type="match status" value="1"/>
</dbReference>
<feature type="compositionally biased region" description="Polar residues" evidence="8">
    <location>
        <begin position="129"/>
        <end position="140"/>
    </location>
</feature>
<evidence type="ECO:0000256" key="2">
    <source>
        <dbReference type="ARBA" id="ARBA00022723"/>
    </source>
</evidence>
<dbReference type="InterPro" id="IPR001138">
    <property type="entry name" value="Zn2Cys6_DnaBD"/>
</dbReference>
<dbReference type="GO" id="GO:0000981">
    <property type="term" value="F:DNA-binding transcription factor activity, RNA polymerase II-specific"/>
    <property type="evidence" value="ECO:0007669"/>
    <property type="project" value="InterPro"/>
</dbReference>
<evidence type="ECO:0000313" key="11">
    <source>
        <dbReference type="Proteomes" id="UP000078340"/>
    </source>
</evidence>